<dbReference type="Proteomes" id="UP001223420">
    <property type="component" value="Unassembled WGS sequence"/>
</dbReference>
<keyword evidence="9" id="KW-0812">Transmembrane</keyword>
<sequence length="567" mass="60325">MSLTTRILLLVLLALTPALAIQGYNEVALRASRDAAVRADALATVRGAAEDFAQLSERMRQALDLISGDSSVQVRDPVACTAYLKRSAARLPHVILLALTDPDGTVICDSAGSVPGAYSTGARAYHRRALEAGGFAVGGYALGTVSKLPSIHFARVVAGRDESDGPATGVLLAAVDLDWLSDHLEQTLHQAETAITVTDRDGLIIARRPDGADWIGKPIPPERVALRTARDGAVRIAEDIDGRTRIIATAMPDGALAGVRLMVGRDSAAAFADIDAATRRGLVLIALGAVLALAAALLAGRMFIRRPIDRLLRVAAAWQDGDLSARTGLRGMTEFGRLGRKLDTMASTLQRNTDELHAEIRRGRALQEQQVTMLHELNHRVKNTLATVQALARQSRGAEGVLEARILALSKTHDLLTREDWSGASLSEVLESELSPYRTGGDQIGLDGPDVALSPRHVLALGMTIHELTTNAAKYGALSAPGGRVRVSWSLVTTEAGMLRLRLTWQESGGPPVHPPARAGFGTRLISGGVRRELDGIVDLAFEAEGLRCYLDVPLAPGLSAILTPTQ</sequence>
<dbReference type="InterPro" id="IPR003660">
    <property type="entry name" value="HAMP_dom"/>
</dbReference>
<dbReference type="EMBL" id="JAUSWL010000005">
    <property type="protein sequence ID" value="MDQ0544388.1"/>
    <property type="molecule type" value="Genomic_DNA"/>
</dbReference>
<dbReference type="InterPro" id="IPR036890">
    <property type="entry name" value="HATPase_C_sf"/>
</dbReference>
<dbReference type="SMART" id="SM00304">
    <property type="entry name" value="HAMP"/>
    <property type="match status" value="1"/>
</dbReference>
<dbReference type="GO" id="GO:0005524">
    <property type="term" value="F:ATP binding"/>
    <property type="evidence" value="ECO:0007669"/>
    <property type="project" value="UniProtKB-KW"/>
</dbReference>
<evidence type="ECO:0000256" key="9">
    <source>
        <dbReference type="SAM" id="Phobius"/>
    </source>
</evidence>
<keyword evidence="9" id="KW-0472">Membrane</keyword>
<evidence type="ECO:0000256" key="6">
    <source>
        <dbReference type="ARBA" id="ARBA00022741"/>
    </source>
</evidence>
<evidence type="ECO:0000313" key="12">
    <source>
        <dbReference type="Proteomes" id="UP001223420"/>
    </source>
</evidence>
<feature type="transmembrane region" description="Helical" evidence="9">
    <location>
        <begin position="282"/>
        <end position="304"/>
    </location>
</feature>
<dbReference type="Gene3D" id="6.10.340.10">
    <property type="match status" value="1"/>
</dbReference>
<keyword evidence="9" id="KW-1133">Transmembrane helix</keyword>
<dbReference type="SUPFAM" id="SSF158472">
    <property type="entry name" value="HAMP domain-like"/>
    <property type="match status" value="1"/>
</dbReference>
<dbReference type="CDD" id="cd06225">
    <property type="entry name" value="HAMP"/>
    <property type="match status" value="1"/>
</dbReference>
<dbReference type="CDD" id="cd12914">
    <property type="entry name" value="PDC1_DGC_like"/>
    <property type="match status" value="1"/>
</dbReference>
<dbReference type="Pfam" id="PF07536">
    <property type="entry name" value="HWE_HK"/>
    <property type="match status" value="1"/>
</dbReference>
<evidence type="ECO:0000259" key="10">
    <source>
        <dbReference type="PROSITE" id="PS50885"/>
    </source>
</evidence>
<organism evidence="11 12">
    <name type="scientific">Methylobacterium brachiatum</name>
    <dbReference type="NCBI Taxonomy" id="269660"/>
    <lineage>
        <taxon>Bacteria</taxon>
        <taxon>Pseudomonadati</taxon>
        <taxon>Pseudomonadota</taxon>
        <taxon>Alphaproteobacteria</taxon>
        <taxon>Hyphomicrobiales</taxon>
        <taxon>Methylobacteriaceae</taxon>
        <taxon>Methylobacterium</taxon>
    </lineage>
</organism>
<dbReference type="PANTHER" id="PTHR41523:SF7">
    <property type="entry name" value="HISTIDINE KINASE"/>
    <property type="match status" value="1"/>
</dbReference>
<feature type="domain" description="HAMP" evidence="10">
    <location>
        <begin position="302"/>
        <end position="354"/>
    </location>
</feature>
<comment type="subcellular location">
    <subcellularLocation>
        <location evidence="2">Membrane</location>
    </subcellularLocation>
</comment>
<accession>A0AAJ1TUX2</accession>
<evidence type="ECO:0000313" key="11">
    <source>
        <dbReference type="EMBL" id="MDQ0544388.1"/>
    </source>
</evidence>
<comment type="catalytic activity">
    <reaction evidence="1">
        <text>ATP + protein L-histidine = ADP + protein N-phospho-L-histidine.</text>
        <dbReference type="EC" id="2.7.13.3"/>
    </reaction>
</comment>
<proteinExistence type="predicted"/>
<dbReference type="PANTHER" id="PTHR41523">
    <property type="entry name" value="TWO-COMPONENT SYSTEM SENSOR PROTEIN"/>
    <property type="match status" value="1"/>
</dbReference>
<evidence type="ECO:0000256" key="5">
    <source>
        <dbReference type="ARBA" id="ARBA00022679"/>
    </source>
</evidence>
<evidence type="ECO:0000256" key="3">
    <source>
        <dbReference type="ARBA" id="ARBA00012438"/>
    </source>
</evidence>
<keyword evidence="7 11" id="KW-0418">Kinase</keyword>
<gene>
    <name evidence="11" type="ORF">QO001_003322</name>
</gene>
<evidence type="ECO:0000256" key="4">
    <source>
        <dbReference type="ARBA" id="ARBA00022553"/>
    </source>
</evidence>
<dbReference type="SMART" id="SM00911">
    <property type="entry name" value="HWE_HK"/>
    <property type="match status" value="1"/>
</dbReference>
<name>A0AAJ1TUX2_9HYPH</name>
<dbReference type="Gene3D" id="3.30.565.10">
    <property type="entry name" value="Histidine kinase-like ATPase, C-terminal domain"/>
    <property type="match status" value="1"/>
</dbReference>
<dbReference type="EC" id="2.7.13.3" evidence="3"/>
<keyword evidence="8" id="KW-0067">ATP-binding</keyword>
<evidence type="ECO:0000256" key="7">
    <source>
        <dbReference type="ARBA" id="ARBA00022777"/>
    </source>
</evidence>
<keyword evidence="4" id="KW-0597">Phosphoprotein</keyword>
<dbReference type="RefSeq" id="WP_230365354.1">
    <property type="nucleotide sequence ID" value="NZ_JAJALK010000002.1"/>
</dbReference>
<reference evidence="11" key="1">
    <citation type="submission" date="2023-07" db="EMBL/GenBank/DDBJ databases">
        <title>Genomic Encyclopedia of Type Strains, Phase IV (KMG-IV): sequencing the most valuable type-strain genomes for metagenomic binning, comparative biology and taxonomic classification.</title>
        <authorList>
            <person name="Goeker M."/>
        </authorList>
    </citation>
    <scope>NUCLEOTIDE SEQUENCE</scope>
    <source>
        <strain evidence="11">DSM 19569</strain>
    </source>
</reference>
<dbReference type="GO" id="GO:0016020">
    <property type="term" value="C:membrane"/>
    <property type="evidence" value="ECO:0007669"/>
    <property type="project" value="UniProtKB-SubCell"/>
</dbReference>
<protein>
    <recommendedName>
        <fullName evidence="3">histidine kinase</fullName>
        <ecNumber evidence="3">2.7.13.3</ecNumber>
    </recommendedName>
</protein>
<evidence type="ECO:0000256" key="8">
    <source>
        <dbReference type="ARBA" id="ARBA00022840"/>
    </source>
</evidence>
<evidence type="ECO:0000256" key="2">
    <source>
        <dbReference type="ARBA" id="ARBA00004370"/>
    </source>
</evidence>
<comment type="caution">
    <text evidence="11">The sequence shown here is derived from an EMBL/GenBank/DDBJ whole genome shotgun (WGS) entry which is preliminary data.</text>
</comment>
<dbReference type="AlphaFoldDB" id="A0AAJ1TUX2"/>
<keyword evidence="6" id="KW-0547">Nucleotide-binding</keyword>
<evidence type="ECO:0000256" key="1">
    <source>
        <dbReference type="ARBA" id="ARBA00000085"/>
    </source>
</evidence>
<dbReference type="PROSITE" id="PS50885">
    <property type="entry name" value="HAMP"/>
    <property type="match status" value="1"/>
</dbReference>
<dbReference type="Gene3D" id="3.30.450.20">
    <property type="entry name" value="PAS domain"/>
    <property type="match status" value="2"/>
</dbReference>
<dbReference type="GO" id="GO:0004673">
    <property type="term" value="F:protein histidine kinase activity"/>
    <property type="evidence" value="ECO:0007669"/>
    <property type="project" value="UniProtKB-EC"/>
</dbReference>
<dbReference type="GO" id="GO:0007165">
    <property type="term" value="P:signal transduction"/>
    <property type="evidence" value="ECO:0007669"/>
    <property type="project" value="InterPro"/>
</dbReference>
<keyword evidence="5" id="KW-0808">Transferase</keyword>
<dbReference type="InterPro" id="IPR011102">
    <property type="entry name" value="Sig_transdc_His_kinase_HWE"/>
</dbReference>